<sequence>MSLQGLDRLLKKLDQLGGNNRKVLRTGVLQAAMKVQADAKMLAPVAEIDGGTLRGSIQATVEERGGTVVGKVSTNVYYAPYVEFGTGQRGEASPSPPKYDGDLSYRQDWAGMAAQPFLFPAAEQNRKVVPQIVARHLRNEIRKLVRG</sequence>
<gene>
    <name evidence="1" type="ORF">BAA01_11640</name>
</gene>
<protein>
    <recommendedName>
        <fullName evidence="3">HK97 gp10 family phage protein</fullName>
    </recommendedName>
</protein>
<dbReference type="Pfam" id="PF04883">
    <property type="entry name" value="HK97-gp10_like"/>
    <property type="match status" value="1"/>
</dbReference>
<dbReference type="NCBIfam" id="TIGR01725">
    <property type="entry name" value="phge_HK97_gp10"/>
    <property type="match status" value="1"/>
</dbReference>
<evidence type="ECO:0000313" key="2">
    <source>
        <dbReference type="Proteomes" id="UP000196475"/>
    </source>
</evidence>
<comment type="caution">
    <text evidence="1">The sequence shown here is derived from an EMBL/GenBank/DDBJ whole genome shotgun (WGS) entry which is preliminary data.</text>
</comment>
<reference evidence="2" key="1">
    <citation type="submission" date="2016-06" db="EMBL/GenBank/DDBJ databases">
        <authorList>
            <person name="Nascimento L."/>
            <person name="Pereira R.V."/>
            <person name="Martins L.F."/>
            <person name="Quaggio R.B."/>
            <person name="Silva A.M."/>
            <person name="Setubal J.C."/>
        </authorList>
    </citation>
    <scope>NUCLEOTIDE SEQUENCE [LARGE SCALE GENOMIC DNA]</scope>
</reference>
<evidence type="ECO:0008006" key="3">
    <source>
        <dbReference type="Google" id="ProtNLM"/>
    </source>
</evidence>
<dbReference type="AlphaFoldDB" id="A0A1Y3PH40"/>
<name>A0A1Y3PH40_9BACI</name>
<dbReference type="Proteomes" id="UP000196475">
    <property type="component" value="Unassembled WGS sequence"/>
</dbReference>
<dbReference type="EMBL" id="LZRT01000087">
    <property type="protein sequence ID" value="OUM86653.1"/>
    <property type="molecule type" value="Genomic_DNA"/>
</dbReference>
<proteinExistence type="predicted"/>
<accession>A0A1Y3PH40</accession>
<organism evidence="1 2">
    <name type="scientific">Bacillus thermozeamaize</name>
    <dbReference type="NCBI Taxonomy" id="230954"/>
    <lineage>
        <taxon>Bacteria</taxon>
        <taxon>Bacillati</taxon>
        <taxon>Bacillota</taxon>
        <taxon>Bacilli</taxon>
        <taxon>Bacillales</taxon>
        <taxon>Bacillaceae</taxon>
        <taxon>Bacillus</taxon>
    </lineage>
</organism>
<evidence type="ECO:0000313" key="1">
    <source>
        <dbReference type="EMBL" id="OUM86653.1"/>
    </source>
</evidence>
<dbReference type="InterPro" id="IPR010064">
    <property type="entry name" value="HK97-gp10_tail"/>
</dbReference>